<feature type="transmembrane region" description="Helical" evidence="1">
    <location>
        <begin position="888"/>
        <end position="908"/>
    </location>
</feature>
<dbReference type="GO" id="GO:0042910">
    <property type="term" value="F:xenobiotic transmembrane transporter activity"/>
    <property type="evidence" value="ECO:0007669"/>
    <property type="project" value="TreeGrafter"/>
</dbReference>
<proteinExistence type="predicted"/>
<organism evidence="2 3">
    <name type="scientific">Desulfoluna butyratoxydans</name>
    <dbReference type="NCBI Taxonomy" id="231438"/>
    <lineage>
        <taxon>Bacteria</taxon>
        <taxon>Pseudomonadati</taxon>
        <taxon>Thermodesulfobacteriota</taxon>
        <taxon>Desulfobacteria</taxon>
        <taxon>Desulfobacterales</taxon>
        <taxon>Desulfolunaceae</taxon>
        <taxon>Desulfoluna</taxon>
    </lineage>
</organism>
<dbReference type="RefSeq" id="WP_218950965.1">
    <property type="nucleotide sequence ID" value="NZ_CAADHO010000002.1"/>
</dbReference>
<accession>A0A4U8YJP7</accession>
<feature type="transmembrane region" description="Helical" evidence="1">
    <location>
        <begin position="463"/>
        <end position="487"/>
    </location>
</feature>
<protein>
    <submittedName>
        <fullName evidence="2">Acriflavin resistance protein</fullName>
    </submittedName>
</protein>
<dbReference type="PANTHER" id="PTHR32063:SF18">
    <property type="entry name" value="CATION EFFLUX SYSTEM PROTEIN"/>
    <property type="match status" value="1"/>
</dbReference>
<feature type="transmembrane region" description="Helical" evidence="1">
    <location>
        <begin position="335"/>
        <end position="354"/>
    </location>
</feature>
<feature type="transmembrane region" description="Helical" evidence="1">
    <location>
        <begin position="361"/>
        <end position="384"/>
    </location>
</feature>
<dbReference type="AlphaFoldDB" id="A0A4U8YJP7"/>
<dbReference type="GO" id="GO:0005886">
    <property type="term" value="C:plasma membrane"/>
    <property type="evidence" value="ECO:0007669"/>
    <property type="project" value="TreeGrafter"/>
</dbReference>
<keyword evidence="1" id="KW-1133">Transmembrane helix</keyword>
<evidence type="ECO:0000313" key="3">
    <source>
        <dbReference type="Proteomes" id="UP000507962"/>
    </source>
</evidence>
<dbReference type="PRINTS" id="PR00702">
    <property type="entry name" value="ACRIFLAVINRP"/>
</dbReference>
<feature type="transmembrane region" description="Helical" evidence="1">
    <location>
        <begin position="521"/>
        <end position="541"/>
    </location>
</feature>
<dbReference type="SUPFAM" id="SSF82866">
    <property type="entry name" value="Multidrug efflux transporter AcrB transmembrane domain"/>
    <property type="match status" value="2"/>
</dbReference>
<feature type="transmembrane region" description="Helical" evidence="1">
    <location>
        <begin position="914"/>
        <end position="935"/>
    </location>
</feature>
<dbReference type="InterPro" id="IPR001036">
    <property type="entry name" value="Acrflvin-R"/>
</dbReference>
<feature type="transmembrane region" description="Helical" evidence="1">
    <location>
        <begin position="964"/>
        <end position="981"/>
    </location>
</feature>
<dbReference type="SUPFAM" id="SSF82693">
    <property type="entry name" value="Multidrug efflux transporter AcrB pore domain, PN1, PN2, PC1 and PC2 subdomains"/>
    <property type="match status" value="2"/>
</dbReference>
<dbReference type="PANTHER" id="PTHR32063">
    <property type="match status" value="1"/>
</dbReference>
<feature type="transmembrane region" description="Helical" evidence="1">
    <location>
        <begin position="431"/>
        <end position="451"/>
    </location>
</feature>
<evidence type="ECO:0000313" key="2">
    <source>
        <dbReference type="EMBL" id="VFQ43554.1"/>
    </source>
</evidence>
<dbReference type="Gene3D" id="1.20.1640.10">
    <property type="entry name" value="Multidrug efflux transporter AcrB transmembrane domain"/>
    <property type="match status" value="2"/>
</dbReference>
<dbReference type="Gene3D" id="3.30.70.1320">
    <property type="entry name" value="Multidrug efflux transporter AcrB pore domain like"/>
    <property type="match status" value="1"/>
</dbReference>
<name>A0A4U8YJP7_9BACT</name>
<dbReference type="EMBL" id="CAADHO010000002">
    <property type="protein sequence ID" value="VFQ43554.1"/>
    <property type="molecule type" value="Genomic_DNA"/>
</dbReference>
<keyword evidence="1" id="KW-0812">Transmembrane</keyword>
<dbReference type="InterPro" id="IPR027463">
    <property type="entry name" value="AcrB_DN_DC_subdom"/>
</dbReference>
<dbReference type="Proteomes" id="UP000507962">
    <property type="component" value="Unassembled WGS sequence"/>
</dbReference>
<sequence>MMHITEAAIRMNRVTLVVILMVVLGGWVTLHRLPQDEDPGYIIRVAMVTTYFPGASPERVEQLVTDRLEKAIQEISELDYVESESRPGISIIYVNIDESYKAMRPIWDELRRKVDRETPRLPEGVIGPFVNDDFGDVFGQVLALTGEGYTYRELKDVADEVRDELLRIDNVAKVEIIGAQEEQVFLEFNSARLARYGISPLMLQQVLSQRNIITPGGALESGQERINLEPTGNFEAVAEILDTVISVPGRKEVVYLKDLVAVTRGYKDPPSTRMRFNGAPALALAISMSDGGDIIALGKEVTAFTKRLEALYPIGVGFQFLARQPERVHRSVSDFLSNLMQSIVIVCLVMLVSLGVRTGLLVASLIPVTILMAFLLMGFFGIGIDQVSLTALLISLGILVDNAIVMSESIMTQVREGQSVAEAAVTSAKELARPLLTASLTTSFAFLPIYMAKSSTGEYTSPLFKVVTLTLLSSWVLALTMIPLFCVRFLRVKGPEKEPGYQSPFYSRYRRALLGVLRHRLLFVAAMCLAFVVAMAGFRYVPKRFMPDSDRRIITATVETPPGSDIAHTEAMVRRMEAFIQANLMAEDGGEGVVNWGSFIGEGAPRFILSYRPDPPESSFAYLLINTTSFEAVAEVVNRLQDFCDAELPEVRAKVSRLSVGPPVNHPVAVRISGKRDAVLFTLVNGLKERLRKEPGVREVGDDWGRHTRKLVVRVDQERARRAGITSRDIALSLQGTLSGVQVGQYREEDDLIPIVVRSVAEDRNDIEKLEGLRIYSLATGQSVPLSQVAHMDTDWQHGKIIRRDRLRTVEVYADLFEGFNALAINEKVSAWLAEQSGGWGLGYRYEVAGEAEKSAKANQAIADELPFAAMLIMLLLILQFNSLRRTALLLCIVPLGLIGVTVGLLVARSYFGFMTLLGVVALSGIVINNANVLLDRIRIEIKENGLEPGDAVVIAAQRRLRPILLTTLTTVGGLIPLWVGGGPLFEPMAVSIIFGLVFATVITLGMVPVLYTLFFRVRL</sequence>
<evidence type="ECO:0000256" key="1">
    <source>
        <dbReference type="SAM" id="Phobius"/>
    </source>
</evidence>
<dbReference type="Pfam" id="PF00873">
    <property type="entry name" value="ACR_tran"/>
    <property type="match status" value="1"/>
</dbReference>
<feature type="transmembrane region" description="Helical" evidence="1">
    <location>
        <begin position="866"/>
        <end position="881"/>
    </location>
</feature>
<feature type="transmembrane region" description="Helical" evidence="1">
    <location>
        <begin position="993"/>
        <end position="1015"/>
    </location>
</feature>
<keyword evidence="3" id="KW-1185">Reference proteome</keyword>
<dbReference type="Gene3D" id="3.30.70.1440">
    <property type="entry name" value="Multidrug efflux transporter AcrB pore domain"/>
    <property type="match status" value="1"/>
</dbReference>
<keyword evidence="1" id="KW-0472">Membrane</keyword>
<dbReference type="Gene3D" id="3.30.70.1430">
    <property type="entry name" value="Multidrug efflux transporter AcrB pore domain"/>
    <property type="match status" value="2"/>
</dbReference>
<dbReference type="Gene3D" id="3.30.2090.10">
    <property type="entry name" value="Multidrug efflux transporter AcrB TolC docking domain, DN and DC subdomains"/>
    <property type="match status" value="2"/>
</dbReference>
<gene>
    <name evidence="2" type="ORF">MSL71_11890</name>
</gene>
<reference evidence="2 3" key="1">
    <citation type="submission" date="2019-03" db="EMBL/GenBank/DDBJ databases">
        <authorList>
            <person name="Nijsse B."/>
        </authorList>
    </citation>
    <scope>NUCLEOTIDE SEQUENCE [LARGE SCALE GENOMIC DNA]</scope>
    <source>
        <strain evidence="2">Desulfoluna butyratoxydans MSL71</strain>
    </source>
</reference>
<dbReference type="SUPFAM" id="SSF82714">
    <property type="entry name" value="Multidrug efflux transporter AcrB TolC docking domain, DN and DC subdomains"/>
    <property type="match status" value="2"/>
</dbReference>
<feature type="transmembrane region" description="Helical" evidence="1">
    <location>
        <begin position="390"/>
        <end position="410"/>
    </location>
</feature>